<keyword evidence="2" id="KW-0812">Transmembrane</keyword>
<evidence type="ECO:0000313" key="4">
    <source>
        <dbReference type="Proteomes" id="UP000256486"/>
    </source>
</evidence>
<protein>
    <recommendedName>
        <fullName evidence="5">Glycerophosphoryl diester phosphodiesterase membrane domain-containing protein</fullName>
    </recommendedName>
</protein>
<comment type="caution">
    <text evidence="3">The sequence shown here is derived from an EMBL/GenBank/DDBJ whole genome shotgun (WGS) entry which is preliminary data.</text>
</comment>
<keyword evidence="2" id="KW-1133">Transmembrane helix</keyword>
<proteinExistence type="predicted"/>
<keyword evidence="2" id="KW-0472">Membrane</keyword>
<feature type="transmembrane region" description="Helical" evidence="2">
    <location>
        <begin position="140"/>
        <end position="169"/>
    </location>
</feature>
<gene>
    <name evidence="3" type="ORF">B7R54_03910</name>
</gene>
<organism evidence="3 4">
    <name type="scientific">Subtercola boreus</name>
    <dbReference type="NCBI Taxonomy" id="120213"/>
    <lineage>
        <taxon>Bacteria</taxon>
        <taxon>Bacillati</taxon>
        <taxon>Actinomycetota</taxon>
        <taxon>Actinomycetes</taxon>
        <taxon>Micrococcales</taxon>
        <taxon>Microbacteriaceae</taxon>
        <taxon>Subtercola</taxon>
    </lineage>
</organism>
<dbReference type="OrthoDB" id="121140at2"/>
<dbReference type="EMBL" id="NBWZ01000001">
    <property type="protein sequence ID" value="RFA08463.1"/>
    <property type="molecule type" value="Genomic_DNA"/>
</dbReference>
<keyword evidence="4" id="KW-1185">Reference proteome</keyword>
<feature type="transmembrane region" description="Helical" evidence="2">
    <location>
        <begin position="190"/>
        <end position="218"/>
    </location>
</feature>
<evidence type="ECO:0000256" key="2">
    <source>
        <dbReference type="SAM" id="Phobius"/>
    </source>
</evidence>
<reference evidence="3 4" key="1">
    <citation type="submission" date="2017-04" db="EMBL/GenBank/DDBJ databases">
        <title>Comparative genome analysis of Subtercola boreus.</title>
        <authorList>
            <person name="Cho Y.-J."/>
            <person name="Cho A."/>
            <person name="Kim O.-S."/>
            <person name="Lee J.-I."/>
        </authorList>
    </citation>
    <scope>NUCLEOTIDE SEQUENCE [LARGE SCALE GENOMIC DNA]</scope>
    <source>
        <strain evidence="3 4">K300</strain>
    </source>
</reference>
<feature type="transmembrane region" description="Helical" evidence="2">
    <location>
        <begin position="224"/>
        <end position="247"/>
    </location>
</feature>
<name>A0A3E0VFZ1_9MICO</name>
<evidence type="ECO:0008006" key="5">
    <source>
        <dbReference type="Google" id="ProtNLM"/>
    </source>
</evidence>
<dbReference type="AlphaFoldDB" id="A0A3E0VFZ1"/>
<dbReference type="Proteomes" id="UP000256486">
    <property type="component" value="Unassembled WGS sequence"/>
</dbReference>
<dbReference type="RefSeq" id="WP_116413869.1">
    <property type="nucleotide sequence ID" value="NZ_NBWZ01000001.1"/>
</dbReference>
<sequence length="406" mass="42767">MTDNHDRQGAGVPPVESVQPPRAFTPPQYGQYAPQPGYGANPTQPGYGANPTQPGPGQWAPPPKPGLVPLRPLGFGTLLGAPFQVLRRNPRATLGSALIIQFVIGVVTALIVGGAVLLAVTRIDSASQEDYDSIQAGSTAIVLLSTLIPLAVALVTSALLQSILVIEVSREILGEKRRMGELWRAAGRRIWPLALWTLLQVVVAVLVLAAVVGVIVLLTLLGTVGAVLAVVFGIVAFLGIAVLAAWLTTKLSLVPCVIVLERAGVRAAIARSWRLTDRFFWRTLGTEWLVGAIVSVASQVVVQPISLIFGLGVGVLAPNGTDESGTGSGLPADLLLIGGLYLVIGIIQLVFGAISSVVQAATVSVIYVDLRIRKEGLDLELIRFVEARESGRLAPDEDPFRVAGRV</sequence>
<evidence type="ECO:0000313" key="3">
    <source>
        <dbReference type="EMBL" id="RFA08463.1"/>
    </source>
</evidence>
<feature type="transmembrane region" description="Helical" evidence="2">
    <location>
        <begin position="97"/>
        <end position="120"/>
    </location>
</feature>
<feature type="transmembrane region" description="Helical" evidence="2">
    <location>
        <begin position="288"/>
        <end position="315"/>
    </location>
</feature>
<feature type="region of interest" description="Disordered" evidence="1">
    <location>
        <begin position="1"/>
        <end position="66"/>
    </location>
</feature>
<evidence type="ECO:0000256" key="1">
    <source>
        <dbReference type="SAM" id="MobiDB-lite"/>
    </source>
</evidence>
<feature type="transmembrane region" description="Helical" evidence="2">
    <location>
        <begin position="335"/>
        <end position="368"/>
    </location>
</feature>
<feature type="compositionally biased region" description="Low complexity" evidence="1">
    <location>
        <begin position="26"/>
        <end position="40"/>
    </location>
</feature>
<accession>A0A3E0VFZ1</accession>
<dbReference type="PRINTS" id="PR00173">
    <property type="entry name" value="EDTRNSPORT"/>
</dbReference>